<sequence>MFPHVSQSNPKHTNWPTQRQQQQHPPHAHNYQQQRCLCPSLPSDPRMMHPAFTTGFQWQPSAPTQQQQPVAFDASKYNPVFYGYQSPPVSSKSRL</sequence>
<dbReference type="Proteomes" id="UP001234581">
    <property type="component" value="Unassembled WGS sequence"/>
</dbReference>
<accession>A0AAD7V3X8</accession>
<protein>
    <submittedName>
        <fullName evidence="2">Uncharacterized protein</fullName>
    </submittedName>
</protein>
<dbReference type="GeneID" id="83213544"/>
<proteinExistence type="predicted"/>
<evidence type="ECO:0000313" key="3">
    <source>
        <dbReference type="Proteomes" id="UP001234581"/>
    </source>
</evidence>
<dbReference type="RefSeq" id="XP_058343039.1">
    <property type="nucleotide sequence ID" value="XM_058486165.1"/>
</dbReference>
<dbReference type="EMBL" id="JARTCD010000026">
    <property type="protein sequence ID" value="KAJ8658126.1"/>
    <property type="molecule type" value="Genomic_DNA"/>
</dbReference>
<feature type="region of interest" description="Disordered" evidence="1">
    <location>
        <begin position="1"/>
        <end position="34"/>
    </location>
</feature>
<dbReference type="AlphaFoldDB" id="A0AAD7V3X8"/>
<evidence type="ECO:0000256" key="1">
    <source>
        <dbReference type="SAM" id="MobiDB-lite"/>
    </source>
</evidence>
<gene>
    <name evidence="2" type="ORF">O0I10_006133</name>
</gene>
<feature type="compositionally biased region" description="Low complexity" evidence="1">
    <location>
        <begin position="16"/>
        <end position="34"/>
    </location>
</feature>
<feature type="compositionally biased region" description="Low complexity" evidence="1">
    <location>
        <begin position="57"/>
        <end position="69"/>
    </location>
</feature>
<comment type="caution">
    <text evidence="2">The sequence shown here is derived from an EMBL/GenBank/DDBJ whole genome shotgun (WGS) entry which is preliminary data.</text>
</comment>
<keyword evidence="3" id="KW-1185">Reference proteome</keyword>
<feature type="compositionally biased region" description="Polar residues" evidence="1">
    <location>
        <begin position="1"/>
        <end position="15"/>
    </location>
</feature>
<name>A0AAD7V3X8_9FUNG</name>
<organism evidence="2 3">
    <name type="scientific">Lichtheimia ornata</name>
    <dbReference type="NCBI Taxonomy" id="688661"/>
    <lineage>
        <taxon>Eukaryota</taxon>
        <taxon>Fungi</taxon>
        <taxon>Fungi incertae sedis</taxon>
        <taxon>Mucoromycota</taxon>
        <taxon>Mucoromycotina</taxon>
        <taxon>Mucoromycetes</taxon>
        <taxon>Mucorales</taxon>
        <taxon>Lichtheimiaceae</taxon>
        <taxon>Lichtheimia</taxon>
    </lineage>
</organism>
<feature type="region of interest" description="Disordered" evidence="1">
    <location>
        <begin position="48"/>
        <end position="72"/>
    </location>
</feature>
<reference evidence="2 3" key="1">
    <citation type="submission" date="2023-03" db="EMBL/GenBank/DDBJ databases">
        <title>Genome sequence of Lichtheimia ornata CBS 291.66.</title>
        <authorList>
            <person name="Mohabir J.T."/>
            <person name="Shea T.P."/>
            <person name="Kurbessoian T."/>
            <person name="Berby B."/>
            <person name="Fontaine J."/>
            <person name="Livny J."/>
            <person name="Gnirke A."/>
            <person name="Stajich J.E."/>
            <person name="Cuomo C.A."/>
        </authorList>
    </citation>
    <scope>NUCLEOTIDE SEQUENCE [LARGE SCALE GENOMIC DNA]</scope>
    <source>
        <strain evidence="2">CBS 291.66</strain>
    </source>
</reference>
<evidence type="ECO:0000313" key="2">
    <source>
        <dbReference type="EMBL" id="KAJ8658126.1"/>
    </source>
</evidence>